<name>A0A6A5HHN6_CAERE</name>
<feature type="transmembrane region" description="Helical" evidence="1">
    <location>
        <begin position="141"/>
        <end position="159"/>
    </location>
</feature>
<evidence type="ECO:0000313" key="3">
    <source>
        <dbReference type="Proteomes" id="UP000483820"/>
    </source>
</evidence>
<keyword evidence="1" id="KW-0472">Membrane</keyword>
<evidence type="ECO:0000313" key="2">
    <source>
        <dbReference type="EMBL" id="KAF1765542.1"/>
    </source>
</evidence>
<organism evidence="2 3">
    <name type="scientific">Caenorhabditis remanei</name>
    <name type="common">Caenorhabditis vulgaris</name>
    <dbReference type="NCBI Taxonomy" id="31234"/>
    <lineage>
        <taxon>Eukaryota</taxon>
        <taxon>Metazoa</taxon>
        <taxon>Ecdysozoa</taxon>
        <taxon>Nematoda</taxon>
        <taxon>Chromadorea</taxon>
        <taxon>Rhabditida</taxon>
        <taxon>Rhabditina</taxon>
        <taxon>Rhabditomorpha</taxon>
        <taxon>Rhabditoidea</taxon>
        <taxon>Rhabditidae</taxon>
        <taxon>Peloderinae</taxon>
        <taxon>Caenorhabditis</taxon>
    </lineage>
</organism>
<feature type="transmembrane region" description="Helical" evidence="1">
    <location>
        <begin position="84"/>
        <end position="104"/>
    </location>
</feature>
<protein>
    <submittedName>
        <fullName evidence="2">Uncharacterized protein</fullName>
    </submittedName>
</protein>
<feature type="transmembrane region" description="Helical" evidence="1">
    <location>
        <begin position="110"/>
        <end position="129"/>
    </location>
</feature>
<feature type="transmembrane region" description="Helical" evidence="1">
    <location>
        <begin position="198"/>
        <end position="222"/>
    </location>
</feature>
<feature type="transmembrane region" description="Helical" evidence="1">
    <location>
        <begin position="20"/>
        <end position="37"/>
    </location>
</feature>
<dbReference type="KEGG" id="crq:GCK72_005494"/>
<feature type="transmembrane region" description="Helical" evidence="1">
    <location>
        <begin position="43"/>
        <end position="63"/>
    </location>
</feature>
<dbReference type="AlphaFoldDB" id="A0A6A5HHN6"/>
<dbReference type="GeneID" id="78774098"/>
<gene>
    <name evidence="2" type="ORF">GCK72_005494</name>
</gene>
<feature type="transmembrane region" description="Helical" evidence="1">
    <location>
        <begin position="165"/>
        <end position="186"/>
    </location>
</feature>
<sequence>MTLRFERFRFFPESGKTITLFLGALLGIVLCFVDLHNPKESKFFWTSFWISFLFDVITILILLKDWDENVDWLRKAPYSVYHSLGSLLISFLVFMAGIMFMSSESHSGDGVLYVAASIFLPAVNMPLNVSRFKKIPELVKVMSLLTSLSLLVYLGTIKFRPPGMSVIWFTIGCSIVFDICTIAVLLKEYDVSVMAIRMLPYAAIECVGSILGLIFYVISMAISISSEEVTDDFGFMVVAVICFISALIHVSNLVVNIRRWNNGSHHLNPSGVYEYSNYGSEA</sequence>
<feature type="transmembrane region" description="Helical" evidence="1">
    <location>
        <begin position="234"/>
        <end position="255"/>
    </location>
</feature>
<dbReference type="RefSeq" id="XP_053589405.1">
    <property type="nucleotide sequence ID" value="XM_053725211.1"/>
</dbReference>
<accession>A0A6A5HHN6</accession>
<keyword evidence="1" id="KW-1133">Transmembrane helix</keyword>
<proteinExistence type="predicted"/>
<keyword evidence="1" id="KW-0812">Transmembrane</keyword>
<comment type="caution">
    <text evidence="2">The sequence shown here is derived from an EMBL/GenBank/DDBJ whole genome shotgun (WGS) entry which is preliminary data.</text>
</comment>
<dbReference type="Proteomes" id="UP000483820">
    <property type="component" value="Chromosome II"/>
</dbReference>
<reference evidence="2 3" key="1">
    <citation type="submission" date="2019-12" db="EMBL/GenBank/DDBJ databases">
        <title>Chromosome-level assembly of the Caenorhabditis remanei genome.</title>
        <authorList>
            <person name="Teterina A.A."/>
            <person name="Willis J.H."/>
            <person name="Phillips P.C."/>
        </authorList>
    </citation>
    <scope>NUCLEOTIDE SEQUENCE [LARGE SCALE GENOMIC DNA]</scope>
    <source>
        <strain evidence="2 3">PX506</strain>
        <tissue evidence="2">Whole organism</tissue>
    </source>
</reference>
<evidence type="ECO:0000256" key="1">
    <source>
        <dbReference type="SAM" id="Phobius"/>
    </source>
</evidence>
<dbReference type="CTD" id="78774098"/>
<dbReference type="EMBL" id="WUAV01000002">
    <property type="protein sequence ID" value="KAF1765542.1"/>
    <property type="molecule type" value="Genomic_DNA"/>
</dbReference>